<evidence type="ECO:0000313" key="2">
    <source>
        <dbReference type="EMBL" id="KAH0510178.1"/>
    </source>
</evidence>
<dbReference type="EMBL" id="JAATJU010022600">
    <property type="protein sequence ID" value="KAH0510178.1"/>
    <property type="molecule type" value="Genomic_DNA"/>
</dbReference>
<evidence type="ECO:0000256" key="1">
    <source>
        <dbReference type="SAM" id="MobiDB-lite"/>
    </source>
</evidence>
<name>A0A8J6GG80_MICOH</name>
<accession>A0A8J6GG80</accession>
<sequence>MYTTLTGMYTTLTGMYTTLTDMYTTFTDMYTTLTDMYTTFGFMCAGTERRDLYVAKYYEPLKPTKLQRFLAQRKKINSFMVNVTEYDQDMTLLLMTNNPPPCSVSQQEQEGAPKYFPPEFQFKETHHQHKPTKDFCLPTMPQKKKLRPDLKPIFSVKQTGDPASKGQQWFR</sequence>
<proteinExistence type="predicted"/>
<reference evidence="2" key="1">
    <citation type="submission" date="2020-03" db="EMBL/GenBank/DDBJ databases">
        <title>Studies in the Genomics of Life Span.</title>
        <authorList>
            <person name="Glass D."/>
        </authorList>
    </citation>
    <scope>NUCLEOTIDE SEQUENCE</scope>
    <source>
        <strain evidence="2">LTLLF</strain>
        <tissue evidence="2">Muscle</tissue>
    </source>
</reference>
<comment type="caution">
    <text evidence="2">The sequence shown here is derived from an EMBL/GenBank/DDBJ whole genome shotgun (WGS) entry which is preliminary data.</text>
</comment>
<dbReference type="Pfam" id="PF14994">
    <property type="entry name" value="TSGA13"/>
    <property type="match status" value="1"/>
</dbReference>
<dbReference type="PANTHER" id="PTHR37352:SF1">
    <property type="entry name" value="TESTIS-SPECIFIC GENE 13 PROTEIN"/>
    <property type="match status" value="1"/>
</dbReference>
<evidence type="ECO:0000313" key="3">
    <source>
        <dbReference type="Proteomes" id="UP000710432"/>
    </source>
</evidence>
<gene>
    <name evidence="2" type="ORF">LTLLF_155610</name>
</gene>
<dbReference type="PANTHER" id="PTHR37352">
    <property type="entry name" value="TESTIS-SPECIFIC GENE 13 PROTEIN"/>
    <property type="match status" value="1"/>
</dbReference>
<dbReference type="InterPro" id="IPR029241">
    <property type="entry name" value="TSGA13"/>
</dbReference>
<dbReference type="AlphaFoldDB" id="A0A8J6GG80"/>
<organism evidence="2 3">
    <name type="scientific">Microtus ochrogaster</name>
    <name type="common">Prairie vole</name>
    <dbReference type="NCBI Taxonomy" id="79684"/>
    <lineage>
        <taxon>Eukaryota</taxon>
        <taxon>Metazoa</taxon>
        <taxon>Chordata</taxon>
        <taxon>Craniata</taxon>
        <taxon>Vertebrata</taxon>
        <taxon>Euteleostomi</taxon>
        <taxon>Mammalia</taxon>
        <taxon>Eutheria</taxon>
        <taxon>Euarchontoglires</taxon>
        <taxon>Glires</taxon>
        <taxon>Rodentia</taxon>
        <taxon>Myomorpha</taxon>
        <taxon>Muroidea</taxon>
        <taxon>Cricetidae</taxon>
        <taxon>Arvicolinae</taxon>
        <taxon>Microtus</taxon>
    </lineage>
</organism>
<protein>
    <submittedName>
        <fullName evidence="2">Testis-specific gene 13 protein</fullName>
    </submittedName>
</protein>
<feature type="region of interest" description="Disordered" evidence="1">
    <location>
        <begin position="147"/>
        <end position="171"/>
    </location>
</feature>
<dbReference type="Proteomes" id="UP000710432">
    <property type="component" value="Unassembled WGS sequence"/>
</dbReference>